<gene>
    <name evidence="2" type="ORF">C884_00356</name>
</gene>
<proteinExistence type="predicted"/>
<keyword evidence="3" id="KW-1185">Reference proteome</keyword>
<dbReference type="EMBL" id="ANHZ02000012">
    <property type="protein sequence ID" value="EME36562.1"/>
    <property type="molecule type" value="Genomic_DNA"/>
</dbReference>
<comment type="caution">
    <text evidence="2">The sequence shown here is derived from an EMBL/GenBank/DDBJ whole genome shotgun (WGS) entry which is preliminary data.</text>
</comment>
<evidence type="ECO:0000313" key="3">
    <source>
        <dbReference type="Proteomes" id="UP000009877"/>
    </source>
</evidence>
<feature type="compositionally biased region" description="Polar residues" evidence="1">
    <location>
        <begin position="1"/>
        <end position="10"/>
    </location>
</feature>
<reference evidence="2 3" key="1">
    <citation type="journal article" date="2014" name="Genome Announc.">
        <title>Draft Genome Sequence of Kocuria palustris PEL.</title>
        <authorList>
            <person name="Sharma G."/>
            <person name="Khatri I."/>
            <person name="Subramanian S."/>
        </authorList>
    </citation>
    <scope>NUCLEOTIDE SEQUENCE [LARGE SCALE GENOMIC DNA]</scope>
    <source>
        <strain evidence="2 3">PEL</strain>
    </source>
</reference>
<name>M2WDI7_9MICC</name>
<dbReference type="Proteomes" id="UP000009877">
    <property type="component" value="Unassembled WGS sequence"/>
</dbReference>
<protein>
    <submittedName>
        <fullName evidence="2">Uncharacterized protein</fullName>
    </submittedName>
</protein>
<dbReference type="AlphaFoldDB" id="M2WDI7"/>
<sequence length="135" mass="14537">MSSADSSSETLGGLTATAAQRDREKREAVQRRNAAIRAARRDGARPADLTRESALHPQMVYRIISAASPEPEAGDVAALAEAARTATTRYEDALTRRNDAIRAAVDDGMKVVEVMEATGLSHQTIHVVRKDATTH</sequence>
<evidence type="ECO:0000256" key="1">
    <source>
        <dbReference type="SAM" id="MobiDB-lite"/>
    </source>
</evidence>
<organism evidence="2 3">
    <name type="scientific">Kocuria palustris PEL</name>
    <dbReference type="NCBI Taxonomy" id="1236550"/>
    <lineage>
        <taxon>Bacteria</taxon>
        <taxon>Bacillati</taxon>
        <taxon>Actinomycetota</taxon>
        <taxon>Actinomycetes</taxon>
        <taxon>Micrococcales</taxon>
        <taxon>Micrococcaceae</taxon>
        <taxon>Kocuria</taxon>
    </lineage>
</organism>
<feature type="compositionally biased region" description="Basic and acidic residues" evidence="1">
    <location>
        <begin position="20"/>
        <end position="30"/>
    </location>
</feature>
<dbReference type="RefSeq" id="WP_006214773.1">
    <property type="nucleotide sequence ID" value="NZ_ANHZ02000012.1"/>
</dbReference>
<feature type="region of interest" description="Disordered" evidence="1">
    <location>
        <begin position="1"/>
        <end position="51"/>
    </location>
</feature>
<feature type="compositionally biased region" description="Basic and acidic residues" evidence="1">
    <location>
        <begin position="39"/>
        <end position="51"/>
    </location>
</feature>
<accession>M2WDI7</accession>
<evidence type="ECO:0000313" key="2">
    <source>
        <dbReference type="EMBL" id="EME36562.1"/>
    </source>
</evidence>